<evidence type="ECO:0000313" key="2">
    <source>
        <dbReference type="Proteomes" id="UP000499080"/>
    </source>
</evidence>
<proteinExistence type="predicted"/>
<comment type="caution">
    <text evidence="1">The sequence shown here is derived from an EMBL/GenBank/DDBJ whole genome shotgun (WGS) entry which is preliminary data.</text>
</comment>
<dbReference type="AlphaFoldDB" id="A0A4Y2EHK4"/>
<evidence type="ECO:0000313" key="1">
    <source>
        <dbReference type="EMBL" id="GBM28620.1"/>
    </source>
</evidence>
<sequence>MENVTLKSPVEHFPLTSGKFGPIHRDIASSLPPSAYSIDQHKVFSCILACVEWLNWWPEAIPLKEQSEQKFADFLFLGWIARFGVPEVITSGQGHNFDIIFASDETYGYA</sequence>
<gene>
    <name evidence="1" type="ORF">AVEN_72191_1</name>
</gene>
<dbReference type="GO" id="GO:0003676">
    <property type="term" value="F:nucleic acid binding"/>
    <property type="evidence" value="ECO:0007669"/>
    <property type="project" value="InterPro"/>
</dbReference>
<dbReference type="InterPro" id="IPR012337">
    <property type="entry name" value="RNaseH-like_sf"/>
</dbReference>
<dbReference type="Proteomes" id="UP000499080">
    <property type="component" value="Unassembled WGS sequence"/>
</dbReference>
<keyword evidence="2" id="KW-1185">Reference proteome</keyword>
<accession>A0A4Y2EHK4</accession>
<dbReference type="InterPro" id="IPR036397">
    <property type="entry name" value="RNaseH_sf"/>
</dbReference>
<name>A0A4Y2EHK4_ARAVE</name>
<protein>
    <submittedName>
        <fullName evidence="1">Uncharacterized protein</fullName>
    </submittedName>
</protein>
<dbReference type="EMBL" id="BGPR01000615">
    <property type="protein sequence ID" value="GBM28620.1"/>
    <property type="molecule type" value="Genomic_DNA"/>
</dbReference>
<reference evidence="1 2" key="1">
    <citation type="journal article" date="2019" name="Sci. Rep.">
        <title>Orb-weaving spider Araneus ventricosus genome elucidates the spidroin gene catalogue.</title>
        <authorList>
            <person name="Kono N."/>
            <person name="Nakamura H."/>
            <person name="Ohtoshi R."/>
            <person name="Moran D.A.P."/>
            <person name="Shinohara A."/>
            <person name="Yoshida Y."/>
            <person name="Fujiwara M."/>
            <person name="Mori M."/>
            <person name="Tomita M."/>
            <person name="Arakawa K."/>
        </authorList>
    </citation>
    <scope>NUCLEOTIDE SEQUENCE [LARGE SCALE GENOMIC DNA]</scope>
</reference>
<dbReference type="Gene3D" id="3.30.420.10">
    <property type="entry name" value="Ribonuclease H-like superfamily/Ribonuclease H"/>
    <property type="match status" value="1"/>
</dbReference>
<organism evidence="1 2">
    <name type="scientific">Araneus ventricosus</name>
    <name type="common">Orbweaver spider</name>
    <name type="synonym">Epeira ventricosa</name>
    <dbReference type="NCBI Taxonomy" id="182803"/>
    <lineage>
        <taxon>Eukaryota</taxon>
        <taxon>Metazoa</taxon>
        <taxon>Ecdysozoa</taxon>
        <taxon>Arthropoda</taxon>
        <taxon>Chelicerata</taxon>
        <taxon>Arachnida</taxon>
        <taxon>Araneae</taxon>
        <taxon>Araneomorphae</taxon>
        <taxon>Entelegynae</taxon>
        <taxon>Araneoidea</taxon>
        <taxon>Araneidae</taxon>
        <taxon>Araneus</taxon>
    </lineage>
</organism>
<dbReference type="SUPFAM" id="SSF53098">
    <property type="entry name" value="Ribonuclease H-like"/>
    <property type="match status" value="1"/>
</dbReference>